<evidence type="ECO:0000313" key="2">
    <source>
        <dbReference type="EMBL" id="PKI37889.1"/>
    </source>
</evidence>
<gene>
    <name evidence="2" type="ORF">CRG98_041722</name>
</gene>
<reference evidence="2 3" key="1">
    <citation type="submission" date="2017-11" db="EMBL/GenBank/DDBJ databases">
        <title>De-novo sequencing of pomegranate (Punica granatum L.) genome.</title>
        <authorList>
            <person name="Akparov Z."/>
            <person name="Amiraslanov A."/>
            <person name="Hajiyeva S."/>
            <person name="Abbasov M."/>
            <person name="Kaur K."/>
            <person name="Hamwieh A."/>
            <person name="Solovyev V."/>
            <person name="Salamov A."/>
            <person name="Braich B."/>
            <person name="Kosarev P."/>
            <person name="Mahmoud A."/>
            <person name="Hajiyev E."/>
            <person name="Babayeva S."/>
            <person name="Izzatullayeva V."/>
            <person name="Mammadov A."/>
            <person name="Mammadov A."/>
            <person name="Sharifova S."/>
            <person name="Ojaghi J."/>
            <person name="Eynullazada K."/>
            <person name="Bayramov B."/>
            <person name="Abdulazimova A."/>
            <person name="Shahmuradov I."/>
        </authorList>
    </citation>
    <scope>NUCLEOTIDE SEQUENCE [LARGE SCALE GENOMIC DNA]</scope>
    <source>
        <strain evidence="3">cv. AG2017</strain>
        <tissue evidence="2">Leaf</tissue>
    </source>
</reference>
<dbReference type="InterPro" id="IPR013103">
    <property type="entry name" value="RVT_2"/>
</dbReference>
<dbReference type="InterPro" id="IPR043502">
    <property type="entry name" value="DNA/RNA_pol_sf"/>
</dbReference>
<accession>A0A2I0I1M4</accession>
<dbReference type="AlphaFoldDB" id="A0A2I0I1M4"/>
<name>A0A2I0I1M4_PUNGR</name>
<dbReference type="Pfam" id="PF07727">
    <property type="entry name" value="RVT_2"/>
    <property type="match status" value="1"/>
</dbReference>
<proteinExistence type="predicted"/>
<dbReference type="PANTHER" id="PTHR43383:SF2">
    <property type="entry name" value="AMIDOHYDROLASE 2 FAMILY PROTEIN"/>
    <property type="match status" value="1"/>
</dbReference>
<dbReference type="SUPFAM" id="SSF56672">
    <property type="entry name" value="DNA/RNA polymerases"/>
    <property type="match status" value="1"/>
</dbReference>
<sequence length="216" mass="25064">MMMFETNGTWQLTNRPRDRKVTGVKWVYRTKLNPDGSVNKFKARLVVKGYAQVWGVDYSETFAPMARLDTIRLLLAIAAHKSKKIFQQDVKSAFLNGVLEEEIYVEQPEGFVVKGVGDKVYRLIKALYGLKQAPRAWYSKIDGYQQNLDFERNLSEFTLYVKKKGVNVVVLSRYVDDLLVTRNNEHQVEKLKVDLMKKFEMIDLGEIAFFLGMEIH</sequence>
<comment type="caution">
    <text evidence="2">The sequence shown here is derived from an EMBL/GenBank/DDBJ whole genome shotgun (WGS) entry which is preliminary data.</text>
</comment>
<dbReference type="EMBL" id="PGOL01004268">
    <property type="protein sequence ID" value="PKI37889.1"/>
    <property type="molecule type" value="Genomic_DNA"/>
</dbReference>
<evidence type="ECO:0000313" key="3">
    <source>
        <dbReference type="Proteomes" id="UP000233551"/>
    </source>
</evidence>
<dbReference type="Proteomes" id="UP000233551">
    <property type="component" value="Unassembled WGS sequence"/>
</dbReference>
<keyword evidence="3" id="KW-1185">Reference proteome</keyword>
<evidence type="ECO:0000259" key="1">
    <source>
        <dbReference type="Pfam" id="PF07727"/>
    </source>
</evidence>
<feature type="domain" description="Reverse transcriptase Ty1/copia-type" evidence="1">
    <location>
        <begin position="7"/>
        <end position="216"/>
    </location>
</feature>
<organism evidence="2 3">
    <name type="scientific">Punica granatum</name>
    <name type="common">Pomegranate</name>
    <dbReference type="NCBI Taxonomy" id="22663"/>
    <lineage>
        <taxon>Eukaryota</taxon>
        <taxon>Viridiplantae</taxon>
        <taxon>Streptophyta</taxon>
        <taxon>Embryophyta</taxon>
        <taxon>Tracheophyta</taxon>
        <taxon>Spermatophyta</taxon>
        <taxon>Magnoliopsida</taxon>
        <taxon>eudicotyledons</taxon>
        <taxon>Gunneridae</taxon>
        <taxon>Pentapetalae</taxon>
        <taxon>rosids</taxon>
        <taxon>malvids</taxon>
        <taxon>Myrtales</taxon>
        <taxon>Lythraceae</taxon>
        <taxon>Punica</taxon>
    </lineage>
</organism>
<dbReference type="STRING" id="22663.A0A2I0I1M4"/>
<protein>
    <recommendedName>
        <fullName evidence="1">Reverse transcriptase Ty1/copia-type domain-containing protein</fullName>
    </recommendedName>
</protein>
<dbReference type="PANTHER" id="PTHR43383">
    <property type="entry name" value="NODULIN 6"/>
    <property type="match status" value="1"/>
</dbReference>